<feature type="binding site" evidence="8">
    <location>
        <position position="139"/>
    </location>
    <ligand>
        <name>NAD(+)</name>
        <dbReference type="ChEBI" id="CHEBI:57540"/>
    </ligand>
</feature>
<comment type="caution">
    <text evidence="8">Lacks conserved residue(s) required for the propagation of feature annotation.</text>
</comment>
<dbReference type="GO" id="GO:0005737">
    <property type="term" value="C:cytoplasm"/>
    <property type="evidence" value="ECO:0007669"/>
    <property type="project" value="UniProtKB-SubCell"/>
</dbReference>
<dbReference type="GeneID" id="41718933"/>
<evidence type="ECO:0000256" key="7">
    <source>
        <dbReference type="ARBA" id="ARBA00023027"/>
    </source>
</evidence>
<keyword evidence="4 8" id="KW-0418">Kinase</keyword>
<evidence type="ECO:0000256" key="8">
    <source>
        <dbReference type="HAMAP-Rule" id="MF_00361"/>
    </source>
</evidence>
<evidence type="ECO:0000313" key="12">
    <source>
        <dbReference type="Proteomes" id="UP000325030"/>
    </source>
</evidence>
<comment type="similarity">
    <text evidence="8">Belongs to the NAD kinase family.</text>
</comment>
<accession>A0A510E796</accession>
<feature type="binding site" evidence="8">
    <location>
        <position position="51"/>
    </location>
    <ligand>
        <name>NAD(+)</name>
        <dbReference type="ChEBI" id="CHEBI:57540"/>
    </ligand>
</feature>
<dbReference type="OrthoDB" id="77798at2157"/>
<keyword evidence="1 8" id="KW-0963">Cytoplasm</keyword>
<keyword evidence="6 8" id="KW-0521">NADP</keyword>
<dbReference type="InterPro" id="IPR002504">
    <property type="entry name" value="NADK"/>
</dbReference>
<feature type="binding site" evidence="8">
    <location>
        <begin position="46"/>
        <end position="47"/>
    </location>
    <ligand>
        <name>NAD(+)</name>
        <dbReference type="ChEBI" id="CHEBI:57540"/>
    </ligand>
</feature>
<dbReference type="Gene3D" id="2.60.200.30">
    <property type="entry name" value="Probable inorganic polyphosphate/atp-NAD kinase, domain 2"/>
    <property type="match status" value="1"/>
</dbReference>
<organism evidence="9 11">
    <name type="scientific">Sulfuracidifex tepidarius</name>
    <dbReference type="NCBI Taxonomy" id="1294262"/>
    <lineage>
        <taxon>Archaea</taxon>
        <taxon>Thermoproteota</taxon>
        <taxon>Thermoprotei</taxon>
        <taxon>Sulfolobales</taxon>
        <taxon>Sulfolobaceae</taxon>
        <taxon>Sulfuracidifex</taxon>
    </lineage>
</organism>
<dbReference type="PANTHER" id="PTHR20275:SF43">
    <property type="entry name" value="BIFUNCTIONAL NADP PHOSPHATASE_NAD KINASE"/>
    <property type="match status" value="1"/>
</dbReference>
<dbReference type="AlphaFoldDB" id="A0A510DYK4"/>
<evidence type="ECO:0000313" key="11">
    <source>
        <dbReference type="Proteomes" id="UP000322983"/>
    </source>
</evidence>
<keyword evidence="11" id="KW-1185">Reference proteome</keyword>
<dbReference type="InterPro" id="IPR016064">
    <property type="entry name" value="NAD/diacylglycerol_kinase_sf"/>
</dbReference>
<keyword evidence="3 8" id="KW-0547">Nucleotide-binding</keyword>
<gene>
    <name evidence="8" type="primary">nadK</name>
    <name evidence="9" type="ORF">IC006_2649</name>
    <name evidence="10" type="ORF">IC007_2663</name>
</gene>
<evidence type="ECO:0000256" key="2">
    <source>
        <dbReference type="ARBA" id="ARBA00022679"/>
    </source>
</evidence>
<comment type="catalytic activity">
    <reaction evidence="8">
        <text>NAD(+) + ATP = ADP + NADP(+) + H(+)</text>
        <dbReference type="Rhea" id="RHEA:18629"/>
        <dbReference type="ChEBI" id="CHEBI:15378"/>
        <dbReference type="ChEBI" id="CHEBI:30616"/>
        <dbReference type="ChEBI" id="CHEBI:57540"/>
        <dbReference type="ChEBI" id="CHEBI:58349"/>
        <dbReference type="ChEBI" id="CHEBI:456216"/>
        <dbReference type="EC" id="2.7.1.23"/>
    </reaction>
</comment>
<dbReference type="STRING" id="1294262.GCA_001316085_02632"/>
<evidence type="ECO:0000256" key="1">
    <source>
        <dbReference type="ARBA" id="ARBA00022490"/>
    </source>
</evidence>
<evidence type="ECO:0000256" key="6">
    <source>
        <dbReference type="ARBA" id="ARBA00022857"/>
    </source>
</evidence>
<keyword evidence="5 8" id="KW-0067">ATP-binding</keyword>
<comment type="function">
    <text evidence="8">Involved in the regulation of the intracellular balance of NAD and NADP, and is a key enzyme in the biosynthesis of NADP. Catalyzes specifically the phosphorylation on 2'-hydroxyl of the adenosine moiety of NAD to yield NADP.</text>
</comment>
<dbReference type="Proteomes" id="UP000325030">
    <property type="component" value="Chromosome"/>
</dbReference>
<dbReference type="InterPro" id="IPR017438">
    <property type="entry name" value="ATP-NAD_kinase_N"/>
</dbReference>
<dbReference type="InterPro" id="IPR017437">
    <property type="entry name" value="ATP-NAD_kinase_PpnK-typ_C"/>
</dbReference>
<dbReference type="Pfam" id="PF20143">
    <property type="entry name" value="NAD_kinase_C"/>
    <property type="match status" value="1"/>
</dbReference>
<sequence length="248" mass="28047">MKFKIVNKPSQTVLELVERVKKEGMEKGFVYTDDEDADLVIAIGGDGTLLRAVKEGKPIVGVKAGRRGFLMDVPKERVGEIFDRLKEGDYKEEEYLLIEGDYNGRKIRAFNEIGIMFDRPESIQLSVKFRSTEIIVEGDGILISTPQGSSGWSMSITRNLICSKLNVLEVVFVNPIYQPLRSVVVDAIPIKVRMLDKGYVQTARIVADGEVFSTIKTREELVVSPVNEKAKVFRFFDLDPVRESLWIR</sequence>
<name>A0A510DYK4_9CREN</name>
<dbReference type="RefSeq" id="WP_054846580.1">
    <property type="nucleotide sequence ID" value="NZ_AP018929.1"/>
</dbReference>
<proteinExistence type="inferred from homology"/>
<evidence type="ECO:0000256" key="3">
    <source>
        <dbReference type="ARBA" id="ARBA00022741"/>
    </source>
</evidence>
<dbReference type="GO" id="GO:0003951">
    <property type="term" value="F:NAD+ kinase activity"/>
    <property type="evidence" value="ECO:0007669"/>
    <property type="project" value="UniProtKB-UniRule"/>
</dbReference>
<reference evidence="12" key="1">
    <citation type="submission" date="2018-09" db="EMBL/GenBank/DDBJ databases">
        <title>Complete Genome Sequencing of Sulfolobus sp. JCM 16834.</title>
        <authorList>
            <person name="Kato S."/>
            <person name="Itoh T."/>
            <person name="Ohkuma M."/>
        </authorList>
    </citation>
    <scope>NUCLEOTIDE SEQUENCE [LARGE SCALE GENOMIC DNA]</scope>
    <source>
        <strain evidence="12">IC-007</strain>
    </source>
</reference>
<evidence type="ECO:0000313" key="10">
    <source>
        <dbReference type="EMBL" id="BBG28108.1"/>
    </source>
</evidence>
<dbReference type="Gene3D" id="3.40.50.10330">
    <property type="entry name" value="Probable inorganic polyphosphate/atp-NAD kinase, domain 1"/>
    <property type="match status" value="1"/>
</dbReference>
<dbReference type="HAMAP" id="MF_00361">
    <property type="entry name" value="NAD_kinase"/>
    <property type="match status" value="1"/>
</dbReference>
<accession>A0A510DYK4</accession>
<dbReference type="GO" id="GO:0019674">
    <property type="term" value="P:NAD+ metabolic process"/>
    <property type="evidence" value="ECO:0007669"/>
    <property type="project" value="InterPro"/>
</dbReference>
<dbReference type="EC" id="2.7.1.23" evidence="8"/>
<evidence type="ECO:0000313" key="9">
    <source>
        <dbReference type="EMBL" id="BBG25314.1"/>
    </source>
</evidence>
<comment type="subcellular location">
    <subcellularLocation>
        <location evidence="8">Cytoplasm</location>
    </subcellularLocation>
</comment>
<feature type="binding site" evidence="8">
    <location>
        <begin position="111"/>
        <end position="112"/>
    </location>
    <ligand>
        <name>NAD(+)</name>
        <dbReference type="ChEBI" id="CHEBI:57540"/>
    </ligand>
</feature>
<dbReference type="KEGG" id="step:IC006_2649"/>
<dbReference type="SUPFAM" id="SSF111331">
    <property type="entry name" value="NAD kinase/diacylglycerol kinase-like"/>
    <property type="match status" value="1"/>
</dbReference>
<protein>
    <recommendedName>
        <fullName evidence="8">NAD kinase</fullName>
        <ecNumber evidence="8">2.7.1.23</ecNumber>
    </recommendedName>
    <alternativeName>
        <fullName evidence="8">ATP-dependent NAD kinase</fullName>
    </alternativeName>
</protein>
<dbReference type="PANTHER" id="PTHR20275">
    <property type="entry name" value="NAD KINASE"/>
    <property type="match status" value="1"/>
</dbReference>
<dbReference type="EMBL" id="AP018930">
    <property type="protein sequence ID" value="BBG28108.1"/>
    <property type="molecule type" value="Genomic_DNA"/>
</dbReference>
<comment type="cofactor">
    <cofactor evidence="8">
        <name>a divalent metal cation</name>
        <dbReference type="ChEBI" id="CHEBI:60240"/>
    </cofactor>
</comment>
<dbReference type="EMBL" id="AP018929">
    <property type="protein sequence ID" value="BBG25314.1"/>
    <property type="molecule type" value="Genomic_DNA"/>
</dbReference>
<dbReference type="GO" id="GO:0005524">
    <property type="term" value="F:ATP binding"/>
    <property type="evidence" value="ECO:0007669"/>
    <property type="project" value="UniProtKB-KW"/>
</dbReference>
<reference evidence="9 11" key="2">
    <citation type="journal article" date="2020" name="Int. J. Syst. Evol. Microbiol.">
        <title>Sulfuracidifex tepidarius gen. nov., sp. nov. and transfer of Sulfolobus metallicus Huber and Stetter 1992 to the genus Sulfuracidifex as Sulfuracidifex metallicus comb. nov.</title>
        <authorList>
            <person name="Itoh T."/>
            <person name="Miura T."/>
            <person name="Sakai H.D."/>
            <person name="Kato S."/>
            <person name="Ohkuma M."/>
            <person name="Takashina T."/>
        </authorList>
    </citation>
    <scope>NUCLEOTIDE SEQUENCE [LARGE SCALE GENOMIC DNA]</scope>
    <source>
        <strain evidence="9 11">IC-006</strain>
        <strain evidence="10">IC-007</strain>
    </source>
</reference>
<dbReference type="Pfam" id="PF01513">
    <property type="entry name" value="NAD_kinase"/>
    <property type="match status" value="1"/>
</dbReference>
<feature type="binding site" evidence="8">
    <location>
        <begin position="150"/>
        <end position="155"/>
    </location>
    <ligand>
        <name>NAD(+)</name>
        <dbReference type="ChEBI" id="CHEBI:57540"/>
    </ligand>
</feature>
<keyword evidence="7 8" id="KW-0520">NAD</keyword>
<feature type="active site" description="Proton acceptor" evidence="8">
    <location>
        <position position="46"/>
    </location>
</feature>
<evidence type="ECO:0000256" key="5">
    <source>
        <dbReference type="ARBA" id="ARBA00022840"/>
    </source>
</evidence>
<evidence type="ECO:0000256" key="4">
    <source>
        <dbReference type="ARBA" id="ARBA00022777"/>
    </source>
</evidence>
<keyword evidence="2 8" id="KW-0808">Transferase</keyword>
<dbReference type="GO" id="GO:0006741">
    <property type="term" value="P:NADP+ biosynthetic process"/>
    <property type="evidence" value="ECO:0007669"/>
    <property type="project" value="UniProtKB-UniRule"/>
</dbReference>
<dbReference type="Proteomes" id="UP000322983">
    <property type="component" value="Chromosome"/>
</dbReference>
<dbReference type="GO" id="GO:0046872">
    <property type="term" value="F:metal ion binding"/>
    <property type="evidence" value="ECO:0007669"/>
    <property type="project" value="UniProtKB-UniRule"/>
</dbReference>